<keyword evidence="1" id="KW-0812">Transmembrane</keyword>
<name>A0A430QBF6_SCHBO</name>
<evidence type="ECO:0000313" key="4">
    <source>
        <dbReference type="EMBL" id="RTG85041.1"/>
    </source>
</evidence>
<dbReference type="InterPro" id="IPR006029">
    <property type="entry name" value="Neurotrans-gated_channel_TM"/>
</dbReference>
<dbReference type="InterPro" id="IPR036719">
    <property type="entry name" value="Neuro-gated_channel_TM_sf"/>
</dbReference>
<evidence type="ECO:0000313" key="5">
    <source>
        <dbReference type="Proteomes" id="UP000290809"/>
    </source>
</evidence>
<feature type="transmembrane region" description="Helical" evidence="1">
    <location>
        <begin position="32"/>
        <end position="54"/>
    </location>
</feature>
<keyword evidence="1" id="KW-1133">Transmembrane helix</keyword>
<proteinExistence type="predicted"/>
<comment type="caution">
    <text evidence="4">The sequence shown here is derived from an EMBL/GenBank/DDBJ whole genome shotgun (WGS) entry which is preliminary data.</text>
</comment>
<dbReference type="SUPFAM" id="SSF90112">
    <property type="entry name" value="Neurotransmitter-gated ion-channel transmembrane pore"/>
    <property type="match status" value="1"/>
</dbReference>
<evidence type="ECO:0000259" key="3">
    <source>
        <dbReference type="Pfam" id="PF02932"/>
    </source>
</evidence>
<evidence type="ECO:0000256" key="2">
    <source>
        <dbReference type="SAM" id="SignalP"/>
    </source>
</evidence>
<reference evidence="4 5" key="1">
    <citation type="journal article" date="2019" name="PLoS Pathog.">
        <title>Genome sequence of the bovine parasite Schistosoma bovis Tanzania.</title>
        <authorList>
            <person name="Oey H."/>
            <person name="Zakrzewski M."/>
            <person name="Gobert G."/>
            <person name="Gravermann K."/>
            <person name="Stoye J."/>
            <person name="Jones M."/>
            <person name="Mcmanus D."/>
            <person name="Krause L."/>
        </authorList>
    </citation>
    <scope>NUCLEOTIDE SEQUENCE [LARGE SCALE GENOMIC DNA]</scope>
    <source>
        <strain evidence="4 5">TAN1997</strain>
    </source>
</reference>
<keyword evidence="1" id="KW-0472">Membrane</keyword>
<keyword evidence="2" id="KW-0732">Signal</keyword>
<sequence>MNVFVAFLLLHLLLEDTTPAAASNFPLLGAYYCFNMGVITVSMFLCCITVNIHFRTAETEQPSKWLRKVRPFLTKLNV</sequence>
<dbReference type="Proteomes" id="UP000290809">
    <property type="component" value="Unassembled WGS sequence"/>
</dbReference>
<evidence type="ECO:0000256" key="1">
    <source>
        <dbReference type="SAM" id="Phobius"/>
    </source>
</evidence>
<gene>
    <name evidence="4" type="ORF">DC041_0011588</name>
</gene>
<dbReference type="STRING" id="6184.A0A430QBF6"/>
<protein>
    <recommendedName>
        <fullName evidence="3">Neurotransmitter-gated ion-channel transmembrane domain-containing protein</fullName>
    </recommendedName>
</protein>
<dbReference type="Pfam" id="PF02932">
    <property type="entry name" value="Neur_chan_memb"/>
    <property type="match status" value="1"/>
</dbReference>
<feature type="chain" id="PRO_5019182079" description="Neurotransmitter-gated ion-channel transmembrane domain-containing protein" evidence="2">
    <location>
        <begin position="23"/>
        <end position="78"/>
    </location>
</feature>
<feature type="domain" description="Neurotransmitter-gated ion-channel transmembrane" evidence="3">
    <location>
        <begin position="6"/>
        <end position="69"/>
    </location>
</feature>
<keyword evidence="5" id="KW-1185">Reference proteome</keyword>
<dbReference type="InterPro" id="IPR038050">
    <property type="entry name" value="Neuro_actylchol_rec"/>
</dbReference>
<feature type="signal peptide" evidence="2">
    <location>
        <begin position="1"/>
        <end position="22"/>
    </location>
</feature>
<dbReference type="GO" id="GO:0016020">
    <property type="term" value="C:membrane"/>
    <property type="evidence" value="ECO:0007669"/>
    <property type="project" value="InterPro"/>
</dbReference>
<accession>A0A430QBF6</accession>
<dbReference type="Gene3D" id="1.20.58.390">
    <property type="entry name" value="Neurotransmitter-gated ion-channel transmembrane domain"/>
    <property type="match status" value="1"/>
</dbReference>
<dbReference type="EMBL" id="QMKO01002049">
    <property type="protein sequence ID" value="RTG85041.1"/>
    <property type="molecule type" value="Genomic_DNA"/>
</dbReference>
<dbReference type="GO" id="GO:0006811">
    <property type="term" value="P:monoatomic ion transport"/>
    <property type="evidence" value="ECO:0007669"/>
    <property type="project" value="InterPro"/>
</dbReference>
<dbReference type="AlphaFoldDB" id="A0A430QBF6"/>
<organism evidence="4 5">
    <name type="scientific">Schistosoma bovis</name>
    <name type="common">Blood fluke</name>
    <dbReference type="NCBI Taxonomy" id="6184"/>
    <lineage>
        <taxon>Eukaryota</taxon>
        <taxon>Metazoa</taxon>
        <taxon>Spiralia</taxon>
        <taxon>Lophotrochozoa</taxon>
        <taxon>Platyhelminthes</taxon>
        <taxon>Trematoda</taxon>
        <taxon>Digenea</taxon>
        <taxon>Strigeidida</taxon>
        <taxon>Schistosomatoidea</taxon>
        <taxon>Schistosomatidae</taxon>
        <taxon>Schistosoma</taxon>
    </lineage>
</organism>